<evidence type="ECO:0000256" key="4">
    <source>
        <dbReference type="ARBA" id="ARBA00023157"/>
    </source>
</evidence>
<dbReference type="FunFam" id="2.40.10.10:FF:000003">
    <property type="entry name" value="Transmembrane serine protease 3"/>
    <property type="match status" value="1"/>
</dbReference>
<dbReference type="PROSITE" id="PS50240">
    <property type="entry name" value="TRYPSIN_DOM"/>
    <property type="match status" value="1"/>
</dbReference>
<dbReference type="PROSITE" id="PS00135">
    <property type="entry name" value="TRYPSIN_SER"/>
    <property type="match status" value="1"/>
</dbReference>
<evidence type="ECO:0000256" key="6">
    <source>
        <dbReference type="SAM" id="SignalP"/>
    </source>
</evidence>
<dbReference type="SUPFAM" id="SSF50494">
    <property type="entry name" value="Trypsin-like serine proteases"/>
    <property type="match status" value="1"/>
</dbReference>
<name>A0A8B6CB35_MYTGA</name>
<evidence type="ECO:0000256" key="1">
    <source>
        <dbReference type="ARBA" id="ARBA00022670"/>
    </source>
</evidence>
<feature type="signal peptide" evidence="6">
    <location>
        <begin position="1"/>
        <end position="24"/>
    </location>
</feature>
<accession>A0A8B6CB35</accession>
<keyword evidence="4" id="KW-1015">Disulfide bond</keyword>
<dbReference type="Proteomes" id="UP000596742">
    <property type="component" value="Unassembled WGS sequence"/>
</dbReference>
<dbReference type="PANTHER" id="PTHR24252">
    <property type="entry name" value="ACROSIN-RELATED"/>
    <property type="match status" value="1"/>
</dbReference>
<dbReference type="PRINTS" id="PR00722">
    <property type="entry name" value="CHYMOTRYPSIN"/>
</dbReference>
<dbReference type="Gene3D" id="2.40.10.10">
    <property type="entry name" value="Trypsin-like serine proteases"/>
    <property type="match status" value="1"/>
</dbReference>
<dbReference type="SMART" id="SM00020">
    <property type="entry name" value="Tryp_SPc"/>
    <property type="match status" value="1"/>
</dbReference>
<keyword evidence="8" id="KW-0812">Transmembrane</keyword>
<feature type="chain" id="PRO_5032323519" evidence="6">
    <location>
        <begin position="25"/>
        <end position="281"/>
    </location>
</feature>
<keyword evidence="2 5" id="KW-0378">Hydrolase</keyword>
<dbReference type="InterPro" id="IPR018114">
    <property type="entry name" value="TRYPSIN_HIS"/>
</dbReference>
<keyword evidence="9" id="KW-1185">Reference proteome</keyword>
<dbReference type="InterPro" id="IPR043504">
    <property type="entry name" value="Peptidase_S1_PA_chymotrypsin"/>
</dbReference>
<dbReference type="InterPro" id="IPR033116">
    <property type="entry name" value="TRYPSIN_SER"/>
</dbReference>
<feature type="domain" description="Peptidase S1" evidence="7">
    <location>
        <begin position="39"/>
        <end position="273"/>
    </location>
</feature>
<evidence type="ECO:0000313" key="9">
    <source>
        <dbReference type="Proteomes" id="UP000596742"/>
    </source>
</evidence>
<organism evidence="8 9">
    <name type="scientific">Mytilus galloprovincialis</name>
    <name type="common">Mediterranean mussel</name>
    <dbReference type="NCBI Taxonomy" id="29158"/>
    <lineage>
        <taxon>Eukaryota</taxon>
        <taxon>Metazoa</taxon>
        <taxon>Spiralia</taxon>
        <taxon>Lophotrochozoa</taxon>
        <taxon>Mollusca</taxon>
        <taxon>Bivalvia</taxon>
        <taxon>Autobranchia</taxon>
        <taxon>Pteriomorphia</taxon>
        <taxon>Mytilida</taxon>
        <taxon>Mytiloidea</taxon>
        <taxon>Mytilidae</taxon>
        <taxon>Mytilinae</taxon>
        <taxon>Mytilus</taxon>
    </lineage>
</organism>
<dbReference type="EC" id="3.4.21.-" evidence="8"/>
<evidence type="ECO:0000256" key="2">
    <source>
        <dbReference type="ARBA" id="ARBA00022801"/>
    </source>
</evidence>
<evidence type="ECO:0000256" key="5">
    <source>
        <dbReference type="RuleBase" id="RU363034"/>
    </source>
</evidence>
<evidence type="ECO:0000256" key="3">
    <source>
        <dbReference type="ARBA" id="ARBA00022825"/>
    </source>
</evidence>
<evidence type="ECO:0000313" key="8">
    <source>
        <dbReference type="EMBL" id="VDI02053.1"/>
    </source>
</evidence>
<dbReference type="OrthoDB" id="10012881at2759"/>
<dbReference type="GO" id="GO:0006508">
    <property type="term" value="P:proteolysis"/>
    <property type="evidence" value="ECO:0007669"/>
    <property type="project" value="UniProtKB-KW"/>
</dbReference>
<comment type="caution">
    <text evidence="8">The sequence shown here is derived from an EMBL/GenBank/DDBJ whole genome shotgun (WGS) entry which is preliminary data.</text>
</comment>
<evidence type="ECO:0000259" key="7">
    <source>
        <dbReference type="PROSITE" id="PS50240"/>
    </source>
</evidence>
<dbReference type="InterPro" id="IPR009003">
    <property type="entry name" value="Peptidase_S1_PA"/>
</dbReference>
<dbReference type="GO" id="GO:0004252">
    <property type="term" value="F:serine-type endopeptidase activity"/>
    <property type="evidence" value="ECO:0007669"/>
    <property type="project" value="InterPro"/>
</dbReference>
<reference evidence="8" key="1">
    <citation type="submission" date="2018-11" db="EMBL/GenBank/DDBJ databases">
        <authorList>
            <person name="Alioto T."/>
            <person name="Alioto T."/>
        </authorList>
    </citation>
    <scope>NUCLEOTIDE SEQUENCE</scope>
</reference>
<dbReference type="Pfam" id="PF00089">
    <property type="entry name" value="Trypsin"/>
    <property type="match status" value="1"/>
</dbReference>
<keyword evidence="3 5" id="KW-0720">Serine protease</keyword>
<dbReference type="InterPro" id="IPR001314">
    <property type="entry name" value="Peptidase_S1A"/>
</dbReference>
<sequence>MAILFTSLVGCVLIISIYLDKVKSECGISDKLHLSQHRIVGGQEAQPGTIPWIVMLTELGDHVCGGSIIGDRLILTAAHCFEDRVSLSVGRWKVIAGKHNVDKTDPHQREFSVQKIIMHSAYDSQTVANDLAILVLQDRIIYDDYIKPACLPDGHNYYIGQVCLTAGWGDTQATGNFDVLNQVDLAIISDSLCVRRDWYGSDFIPQTTFCAGYSQGGKDSCGGDSGGPFTCKVGRKWIQMGVTSWGILCGAPKWPGIYTDLTRYINWIRDQAQVVGLQLDS</sequence>
<proteinExistence type="predicted"/>
<dbReference type="EMBL" id="UYJE01001433">
    <property type="protein sequence ID" value="VDI02053.1"/>
    <property type="molecule type" value="Genomic_DNA"/>
</dbReference>
<keyword evidence="1 5" id="KW-0645">Protease</keyword>
<protein>
    <submittedName>
        <fullName evidence="8">Transmembrane protease serine 9</fullName>
        <ecNumber evidence="8">3.4.21.-</ecNumber>
    </submittedName>
</protein>
<keyword evidence="6" id="KW-0732">Signal</keyword>
<dbReference type="CDD" id="cd00190">
    <property type="entry name" value="Tryp_SPc"/>
    <property type="match status" value="1"/>
</dbReference>
<dbReference type="PANTHER" id="PTHR24252:SF7">
    <property type="entry name" value="HYALIN"/>
    <property type="match status" value="1"/>
</dbReference>
<keyword evidence="8" id="KW-0472">Membrane</keyword>
<gene>
    <name evidence="8" type="ORF">MGAL_10B075672</name>
</gene>
<dbReference type="InterPro" id="IPR001254">
    <property type="entry name" value="Trypsin_dom"/>
</dbReference>
<dbReference type="AlphaFoldDB" id="A0A8B6CB35"/>
<dbReference type="PROSITE" id="PS00134">
    <property type="entry name" value="TRYPSIN_HIS"/>
    <property type="match status" value="1"/>
</dbReference>